<dbReference type="InterPro" id="IPR006414">
    <property type="entry name" value="P-type_ATPase_IID"/>
</dbReference>
<comment type="similarity">
    <text evidence="18">Belongs to the cation transport ATPase (P-type) (TC 3.A.3) family. Type IID subfamily.</text>
</comment>
<dbReference type="GO" id="GO:0008554">
    <property type="term" value="F:P-type sodium transporter activity"/>
    <property type="evidence" value="ECO:0007669"/>
    <property type="project" value="UniProtKB-EC"/>
</dbReference>
<evidence type="ECO:0000256" key="17">
    <source>
        <dbReference type="ARBA" id="ARBA00023201"/>
    </source>
</evidence>
<keyword evidence="12" id="KW-1278">Translocase</keyword>
<comment type="subcellular location">
    <subcellularLocation>
        <location evidence="2">Cell membrane</location>
        <topology evidence="2">Multi-pass membrane protein</topology>
    </subcellularLocation>
</comment>
<evidence type="ECO:0000256" key="10">
    <source>
        <dbReference type="ARBA" id="ARBA00022842"/>
    </source>
</evidence>
<feature type="transmembrane region" description="Helical" evidence="23">
    <location>
        <begin position="790"/>
        <end position="811"/>
    </location>
</feature>
<dbReference type="AlphaFoldDB" id="A0AAE8N4E4"/>
<evidence type="ECO:0000256" key="19">
    <source>
        <dbReference type="ARBA" id="ARBA00035029"/>
    </source>
</evidence>
<reference evidence="25" key="1">
    <citation type="submission" date="2018-03" db="EMBL/GenBank/DDBJ databases">
        <authorList>
            <person name="Guldener U."/>
        </authorList>
    </citation>
    <scope>NUCLEOTIDE SEQUENCE</scope>
</reference>
<feature type="transmembrane region" description="Helical" evidence="23">
    <location>
        <begin position="331"/>
        <end position="355"/>
    </location>
</feature>
<dbReference type="InterPro" id="IPR044492">
    <property type="entry name" value="P_typ_ATPase_HD_dom"/>
</dbReference>
<feature type="transmembrane region" description="Helical" evidence="23">
    <location>
        <begin position="827"/>
        <end position="844"/>
    </location>
</feature>
<evidence type="ECO:0000256" key="8">
    <source>
        <dbReference type="ARBA" id="ARBA00022741"/>
    </source>
</evidence>
<dbReference type="EMBL" id="ONZQ02000012">
    <property type="protein sequence ID" value="SPO05178.1"/>
    <property type="molecule type" value="Genomic_DNA"/>
</dbReference>
<evidence type="ECO:0000256" key="11">
    <source>
        <dbReference type="ARBA" id="ARBA00022958"/>
    </source>
</evidence>
<dbReference type="FunFam" id="3.40.50.1000:FF:000001">
    <property type="entry name" value="Phospholipid-transporting ATPase IC"/>
    <property type="match status" value="1"/>
</dbReference>
<keyword evidence="9" id="KW-0067">ATP-binding</keyword>
<evidence type="ECO:0000256" key="7">
    <source>
        <dbReference type="ARBA" id="ARBA00022723"/>
    </source>
</evidence>
<dbReference type="InterPro" id="IPR006068">
    <property type="entry name" value="ATPase_P-typ_cation-transptr_C"/>
</dbReference>
<dbReference type="Pfam" id="PF00122">
    <property type="entry name" value="E1-E2_ATPase"/>
    <property type="match status" value="1"/>
</dbReference>
<evidence type="ECO:0000256" key="14">
    <source>
        <dbReference type="ARBA" id="ARBA00023053"/>
    </source>
</evidence>
<keyword evidence="8" id="KW-0547">Nucleotide-binding</keyword>
<keyword evidence="11" id="KW-0630">Potassium</keyword>
<dbReference type="InterPro" id="IPR001757">
    <property type="entry name" value="P_typ_ATPase"/>
</dbReference>
<dbReference type="SUPFAM" id="SSF81660">
    <property type="entry name" value="Metal cation-transporting ATPase, ATP-binding domain N"/>
    <property type="match status" value="1"/>
</dbReference>
<dbReference type="SUPFAM" id="SSF56784">
    <property type="entry name" value="HAD-like"/>
    <property type="match status" value="1"/>
</dbReference>
<dbReference type="FunFam" id="3.40.50.1000:FF:000047">
    <property type="entry name" value="Sodium P-type ATPase"/>
    <property type="match status" value="1"/>
</dbReference>
<dbReference type="Gene3D" id="2.70.150.10">
    <property type="entry name" value="Calcium-transporting ATPase, cytoplasmic transduction domain A"/>
    <property type="match status" value="1"/>
</dbReference>
<dbReference type="Pfam" id="PF13246">
    <property type="entry name" value="Cation_ATPase"/>
    <property type="match status" value="1"/>
</dbReference>
<dbReference type="SUPFAM" id="SSF81665">
    <property type="entry name" value="Calcium ATPase, transmembrane domain M"/>
    <property type="match status" value="1"/>
</dbReference>
<evidence type="ECO:0000256" key="3">
    <source>
        <dbReference type="ARBA" id="ARBA00022448"/>
    </source>
</evidence>
<dbReference type="Pfam" id="PF00689">
    <property type="entry name" value="Cation_ATPase_C"/>
    <property type="match status" value="1"/>
</dbReference>
<keyword evidence="10" id="KW-0460">Magnesium</keyword>
<keyword evidence="26" id="KW-1185">Reference proteome</keyword>
<keyword evidence="7" id="KW-0479">Metal-binding</keyword>
<dbReference type="SMART" id="SM00831">
    <property type="entry name" value="Cation_ATPase_N"/>
    <property type="match status" value="1"/>
</dbReference>
<evidence type="ECO:0000256" key="15">
    <source>
        <dbReference type="ARBA" id="ARBA00023065"/>
    </source>
</evidence>
<dbReference type="Gene3D" id="1.20.1110.10">
    <property type="entry name" value="Calcium-transporting ATPase, transmembrane domain"/>
    <property type="match status" value="1"/>
</dbReference>
<comment type="catalytic activity">
    <reaction evidence="20">
        <text>K(+)(in) + ATP + H2O = K(+)(out) + ADP + phosphate + H(+)</text>
        <dbReference type="Rhea" id="RHEA:75815"/>
        <dbReference type="ChEBI" id="CHEBI:15377"/>
        <dbReference type="ChEBI" id="CHEBI:15378"/>
        <dbReference type="ChEBI" id="CHEBI:29103"/>
        <dbReference type="ChEBI" id="CHEBI:30616"/>
        <dbReference type="ChEBI" id="CHEBI:43474"/>
        <dbReference type="ChEBI" id="CHEBI:456216"/>
    </reaction>
</comment>
<keyword evidence="16 23" id="KW-0472">Membrane</keyword>
<dbReference type="Pfam" id="PF00690">
    <property type="entry name" value="Cation_ATPase_N"/>
    <property type="match status" value="1"/>
</dbReference>
<dbReference type="GO" id="GO:0006813">
    <property type="term" value="P:potassium ion transport"/>
    <property type="evidence" value="ECO:0007669"/>
    <property type="project" value="UniProtKB-KW"/>
</dbReference>
<accession>A0AAE8N4E4</accession>
<dbReference type="NCBIfam" id="TIGR01523">
    <property type="entry name" value="ATPase-IID_K-Na"/>
    <property type="match status" value="1"/>
</dbReference>
<dbReference type="SUPFAM" id="SSF81653">
    <property type="entry name" value="Calcium ATPase, transduction domain A"/>
    <property type="match status" value="1"/>
</dbReference>
<feature type="compositionally biased region" description="Polar residues" evidence="22">
    <location>
        <begin position="1"/>
        <end position="12"/>
    </location>
</feature>
<feature type="transmembrane region" description="Helical" evidence="23">
    <location>
        <begin position="114"/>
        <end position="132"/>
    </location>
</feature>
<dbReference type="PROSITE" id="PS00154">
    <property type="entry name" value="ATPASE_E1_E2"/>
    <property type="match status" value="1"/>
</dbReference>
<gene>
    <name evidence="25" type="ORF">DNG_07864</name>
</gene>
<proteinExistence type="inferred from homology"/>
<dbReference type="GO" id="GO:0046872">
    <property type="term" value="F:metal ion binding"/>
    <property type="evidence" value="ECO:0007669"/>
    <property type="project" value="UniProtKB-KW"/>
</dbReference>
<evidence type="ECO:0000256" key="5">
    <source>
        <dbReference type="ARBA" id="ARBA00022538"/>
    </source>
</evidence>
<evidence type="ECO:0000256" key="22">
    <source>
        <dbReference type="SAM" id="MobiDB-lite"/>
    </source>
</evidence>
<keyword evidence="3" id="KW-0813">Transport</keyword>
<evidence type="ECO:0000256" key="1">
    <source>
        <dbReference type="ARBA" id="ARBA00001946"/>
    </source>
</evidence>
<dbReference type="InterPro" id="IPR059000">
    <property type="entry name" value="ATPase_P-type_domA"/>
</dbReference>
<feature type="transmembrane region" description="Helical" evidence="23">
    <location>
        <begin position="914"/>
        <end position="935"/>
    </location>
</feature>
<dbReference type="InterPro" id="IPR008250">
    <property type="entry name" value="ATPase_P-typ_transduc_dom_A_sf"/>
</dbReference>
<evidence type="ECO:0000256" key="2">
    <source>
        <dbReference type="ARBA" id="ARBA00004651"/>
    </source>
</evidence>
<feature type="region of interest" description="Disordered" evidence="22">
    <location>
        <begin position="1"/>
        <end position="44"/>
    </location>
</feature>
<keyword evidence="4" id="KW-1003">Cell membrane</keyword>
<dbReference type="Gene3D" id="3.40.1110.10">
    <property type="entry name" value="Calcium-transporting ATPase, cytoplasmic domain N"/>
    <property type="match status" value="1"/>
</dbReference>
<evidence type="ECO:0000256" key="13">
    <source>
        <dbReference type="ARBA" id="ARBA00022989"/>
    </source>
</evidence>
<keyword evidence="5" id="KW-0633">Potassium transport</keyword>
<keyword evidence="6 23" id="KW-0812">Transmembrane</keyword>
<dbReference type="SFLD" id="SFLDG00002">
    <property type="entry name" value="C1.7:_P-type_atpase_like"/>
    <property type="match status" value="1"/>
</dbReference>
<feature type="domain" description="Cation-transporting P-type ATPase N-terminal" evidence="24">
    <location>
        <begin position="39"/>
        <end position="113"/>
    </location>
</feature>
<evidence type="ECO:0000259" key="24">
    <source>
        <dbReference type="SMART" id="SM00831"/>
    </source>
</evidence>
<keyword evidence="15" id="KW-0406">Ion transport</keyword>
<evidence type="ECO:0000256" key="4">
    <source>
        <dbReference type="ARBA" id="ARBA00022475"/>
    </source>
</evidence>
<dbReference type="InterPro" id="IPR018303">
    <property type="entry name" value="ATPase_P-typ_P_site"/>
</dbReference>
<evidence type="ECO:0000313" key="26">
    <source>
        <dbReference type="Proteomes" id="UP001187682"/>
    </source>
</evidence>
<evidence type="ECO:0000256" key="20">
    <source>
        <dbReference type="ARBA" id="ARBA00048599"/>
    </source>
</evidence>
<organism evidence="25 26">
    <name type="scientific">Cephalotrichum gorgonifer</name>
    <dbReference type="NCBI Taxonomy" id="2041049"/>
    <lineage>
        <taxon>Eukaryota</taxon>
        <taxon>Fungi</taxon>
        <taxon>Dikarya</taxon>
        <taxon>Ascomycota</taxon>
        <taxon>Pezizomycotina</taxon>
        <taxon>Sordariomycetes</taxon>
        <taxon>Hypocreomycetidae</taxon>
        <taxon>Microascales</taxon>
        <taxon>Microascaceae</taxon>
        <taxon>Cephalotrichum</taxon>
    </lineage>
</organism>
<keyword evidence="17" id="KW-0739">Sodium transport</keyword>
<feature type="transmembrane region" description="Helical" evidence="23">
    <location>
        <begin position="999"/>
        <end position="1016"/>
    </location>
</feature>
<evidence type="ECO:0000256" key="21">
    <source>
        <dbReference type="ARBA" id="ARBA00049499"/>
    </source>
</evidence>
<name>A0AAE8N4E4_9PEZI</name>
<evidence type="ECO:0000256" key="18">
    <source>
        <dbReference type="ARBA" id="ARBA00035017"/>
    </source>
</evidence>
<dbReference type="PRINTS" id="PR00119">
    <property type="entry name" value="CATATPASE"/>
</dbReference>
<comment type="caution">
    <text evidence="25">The sequence shown here is derived from an EMBL/GenBank/DDBJ whole genome shotgun (WGS) entry which is preliminary data.</text>
</comment>
<evidence type="ECO:0000256" key="23">
    <source>
        <dbReference type="SAM" id="Phobius"/>
    </source>
</evidence>
<evidence type="ECO:0000313" key="25">
    <source>
        <dbReference type="EMBL" id="SPO05178.1"/>
    </source>
</evidence>
<dbReference type="Pfam" id="PF08282">
    <property type="entry name" value="Hydrolase_3"/>
    <property type="match status" value="1"/>
</dbReference>
<dbReference type="NCBIfam" id="TIGR01494">
    <property type="entry name" value="ATPase_P-type"/>
    <property type="match status" value="3"/>
</dbReference>
<dbReference type="InterPro" id="IPR036412">
    <property type="entry name" value="HAD-like_sf"/>
</dbReference>
<dbReference type="GO" id="GO:0005524">
    <property type="term" value="F:ATP binding"/>
    <property type="evidence" value="ECO:0007669"/>
    <property type="project" value="UniProtKB-KW"/>
</dbReference>
<comment type="catalytic activity">
    <reaction evidence="21">
        <text>Na(+)(in) + ATP + H2O = Na(+)(out) + ADP + phosphate + H(+)</text>
        <dbReference type="Rhea" id="RHEA:14633"/>
        <dbReference type="ChEBI" id="CHEBI:15377"/>
        <dbReference type="ChEBI" id="CHEBI:15378"/>
        <dbReference type="ChEBI" id="CHEBI:29101"/>
        <dbReference type="ChEBI" id="CHEBI:30616"/>
        <dbReference type="ChEBI" id="CHEBI:43474"/>
        <dbReference type="ChEBI" id="CHEBI:456216"/>
        <dbReference type="EC" id="7.2.2.3"/>
    </reaction>
    <physiologicalReaction direction="left-to-right" evidence="21">
        <dbReference type="Rhea" id="RHEA:14634"/>
    </physiologicalReaction>
</comment>
<feature type="transmembrane region" description="Helical" evidence="23">
    <location>
        <begin position="968"/>
        <end position="987"/>
    </location>
</feature>
<dbReference type="InterPro" id="IPR023298">
    <property type="entry name" value="ATPase_P-typ_TM_dom_sf"/>
</dbReference>
<evidence type="ECO:0000256" key="9">
    <source>
        <dbReference type="ARBA" id="ARBA00022840"/>
    </source>
</evidence>
<dbReference type="EC" id="7.2.2.3" evidence="19"/>
<dbReference type="GO" id="GO:0016887">
    <property type="term" value="F:ATP hydrolysis activity"/>
    <property type="evidence" value="ECO:0007669"/>
    <property type="project" value="InterPro"/>
</dbReference>
<feature type="transmembrane region" description="Helical" evidence="23">
    <location>
        <begin position="88"/>
        <end position="108"/>
    </location>
</feature>
<dbReference type="PRINTS" id="PR00120">
    <property type="entry name" value="HATPASE"/>
</dbReference>
<dbReference type="Proteomes" id="UP001187682">
    <property type="component" value="Unassembled WGS sequence"/>
</dbReference>
<protein>
    <recommendedName>
        <fullName evidence="19">P-type Na(+) transporter</fullName>
        <ecNumber evidence="19">7.2.2.3</ecNumber>
    </recommendedName>
</protein>
<dbReference type="FunFam" id="1.20.1110.10:FF:000015">
    <property type="entry name" value="Sodium ion P-type ATPase"/>
    <property type="match status" value="1"/>
</dbReference>
<dbReference type="GO" id="GO:0005886">
    <property type="term" value="C:plasma membrane"/>
    <property type="evidence" value="ECO:0007669"/>
    <property type="project" value="UniProtKB-SubCell"/>
</dbReference>
<dbReference type="InterPro" id="IPR004014">
    <property type="entry name" value="ATPase_P-typ_cation-transptr_N"/>
</dbReference>
<keyword evidence="14" id="KW-0915">Sodium</keyword>
<comment type="cofactor">
    <cofactor evidence="1">
        <name>Mg(2+)</name>
        <dbReference type="ChEBI" id="CHEBI:18420"/>
    </cofactor>
</comment>
<feature type="transmembrane region" description="Helical" evidence="23">
    <location>
        <begin position="303"/>
        <end position="325"/>
    </location>
</feature>
<keyword evidence="13 23" id="KW-1133">Transmembrane helix</keyword>
<sequence length="1039" mass="112147">MGETTATWNGPSLDSPEGTTDLDEPPLGGLRAPPTPTPIPHSIKPTDLAGILGTHVVNGLSAAEAAARLERDGPNKVEAAKGTSAWQIFLRQISNSLTLVLVIVMVLSFCIQDYIEASVVAAVILFNIVVGFQQDYKAESQMQQLLSLASPTCHVIRDGQVQEVKSEVVVVGDLMKVSVGDIVAADARLVEGINLSAEEANLTGESVPISKHADRVLDAEDIPLGDRINMVYSSTAITRGRATAIVTSIGMDTEVGKIASMLRTKKTVSADTPRSVRVRVWLRSKIRSILGFDGTPLQNKLSAFALVLFALAILLVLIVFATAKFDVQGQILLYGICVGVAVIPESLIAVLTLTFTVAARAMSRGNVIVRNKAALQAVGGVTNICSDKTGTLTQGRMVMRKVWTPDDTSVSVVGTTDPFNPFSGKVVCNNTTAKSSSRSTPTVEKADDGFESSLLFNSFLDAISLCNNATVSDDSKNAVTDDSASVTTAALSTTWVAVGEPTEIALQVFATRFSRGKPELIRTARYGRLETEFPFDSSCKRMSVIYESPSGGDRRMFTKGAPEAILPLLDSSDHIKSLIVEKADEMASEGYRVLCVAQKTIATGQSTKEREATECKLEFLGLAGLYDPPRLETAGAVRQCKEAGVSVHMVTGDHIKTATSIALEVGILTRDMSSSELENAVMQASDFDKLEDAEIDAMKSLPLVIGRCSPMTKVRMIEAMHRRKAFCVMTGDGVNDSPALKQADIGIAMGLRGSDVAKEASDMVLTDDNFASIVTAIKEGRRLFDNVQKFLLHLLISNIAQVILLLIGLAFKDEEGTSVFPLSPLEILWANLITSSFLAVGLGMEEAQPDLLTRPPANSRSGVFTVDLIRDKMIYGFFMGALCLASFTSIAYGVAGPGHLGLGCNDEYNDSCDVVFRARSTTYATLSFLLLVTAWEAKHFTRSLFAMNPELWTGPTSFFRTVWHNRTLFWAVTAGFLFTFPVIYIPVVNRVVFKHEGITWEWGIVVGCVAAYLALVESWKAVKRRFGLGTHKAARLSDV</sequence>
<evidence type="ECO:0000256" key="6">
    <source>
        <dbReference type="ARBA" id="ARBA00022692"/>
    </source>
</evidence>
<dbReference type="PANTHER" id="PTHR42861">
    <property type="entry name" value="CALCIUM-TRANSPORTING ATPASE"/>
    <property type="match status" value="1"/>
</dbReference>
<evidence type="ECO:0000256" key="12">
    <source>
        <dbReference type="ARBA" id="ARBA00022967"/>
    </source>
</evidence>
<dbReference type="SFLD" id="SFLDS00003">
    <property type="entry name" value="Haloacid_Dehalogenase"/>
    <property type="match status" value="1"/>
</dbReference>
<dbReference type="SFLD" id="SFLDF00027">
    <property type="entry name" value="p-type_atpase"/>
    <property type="match status" value="1"/>
</dbReference>
<dbReference type="Gene3D" id="3.40.50.1000">
    <property type="entry name" value="HAD superfamily/HAD-like"/>
    <property type="match status" value="1"/>
</dbReference>
<evidence type="ECO:0000256" key="16">
    <source>
        <dbReference type="ARBA" id="ARBA00023136"/>
    </source>
</evidence>
<feature type="transmembrane region" description="Helical" evidence="23">
    <location>
        <begin position="874"/>
        <end position="894"/>
    </location>
</feature>
<dbReference type="InterPro" id="IPR023299">
    <property type="entry name" value="ATPase_P-typ_cyto_dom_N"/>
</dbReference>
<dbReference type="InterPro" id="IPR023214">
    <property type="entry name" value="HAD_sf"/>
</dbReference>